<dbReference type="PATRIC" id="fig|1069534.5.peg.575"/>
<reference evidence="2 3" key="1">
    <citation type="journal article" date="2011" name="Microb. Cell Fact.">
        <title>Genome sequences and comparative genomics of two Lactobacillus ruminis strains from the bovine and human intestinal tracts.</title>
        <authorList>
            <person name="Forde B.M."/>
            <person name="Neville B.A."/>
            <person name="O'Donnell M.M."/>
            <person name="Riboulet-Bisson E."/>
            <person name="Claesson M.J."/>
            <person name="Coghlan A."/>
            <person name="Ross R.P."/>
            <person name="O'Toole P.W."/>
        </authorList>
    </citation>
    <scope>NUCLEOTIDE SEQUENCE [LARGE SCALE GENOMIC DNA]</scope>
    <source>
        <strain evidence="3">ATCC 27782 / RF3</strain>
    </source>
</reference>
<dbReference type="EMBL" id="CP003032">
    <property type="protein sequence ID" value="AEN77822.1"/>
    <property type="molecule type" value="Genomic_DNA"/>
</dbReference>
<feature type="coiled-coil region" evidence="1">
    <location>
        <begin position="131"/>
        <end position="158"/>
    </location>
</feature>
<dbReference type="Pfam" id="PF12687">
    <property type="entry name" value="DUF3801"/>
    <property type="match status" value="1"/>
</dbReference>
<evidence type="ECO:0008006" key="4">
    <source>
        <dbReference type="Google" id="ProtNLM"/>
    </source>
</evidence>
<dbReference type="KEGG" id="lrm:LRC_05180"/>
<dbReference type="STRING" id="1069534.LRC_05180"/>
<dbReference type="Proteomes" id="UP000001279">
    <property type="component" value="Chromosome"/>
</dbReference>
<protein>
    <recommendedName>
        <fullName evidence="4">PcfB family protein</fullName>
    </recommendedName>
</protein>
<dbReference type="GeneID" id="29802620"/>
<dbReference type="HOGENOM" id="CLU_129326_1_0_9"/>
<dbReference type="AlphaFoldDB" id="G2SLX5"/>
<gene>
    <name evidence="2" type="ordered locus">LRC_05180</name>
</gene>
<keyword evidence="3" id="KW-1185">Reference proteome</keyword>
<dbReference type="eggNOG" id="ENOG502Z860">
    <property type="taxonomic scope" value="Bacteria"/>
</dbReference>
<dbReference type="InterPro" id="IPR024234">
    <property type="entry name" value="DUF3801"/>
</dbReference>
<name>G2SLX5_LIGR2</name>
<organism evidence="2 3">
    <name type="scientific">Ligilactobacillus ruminis (strain ATCC 27782 / RF3)</name>
    <name type="common">Lactobacillus ruminis</name>
    <dbReference type="NCBI Taxonomy" id="1069534"/>
    <lineage>
        <taxon>Bacteria</taxon>
        <taxon>Bacillati</taxon>
        <taxon>Bacillota</taxon>
        <taxon>Bacilli</taxon>
        <taxon>Lactobacillales</taxon>
        <taxon>Lactobacillaceae</taxon>
        <taxon>Ligilactobacillus</taxon>
    </lineage>
</organism>
<accession>G2SLX5</accession>
<evidence type="ECO:0000313" key="2">
    <source>
        <dbReference type="EMBL" id="AEN77822.1"/>
    </source>
</evidence>
<sequence length="161" mass="18224">MVNEEVSAKAIRVVVDYTFKPSINELKKTLAKLAQKYKTQQKSNVHKEPKGKMAVKDLIKQGKGAQKIELDGEDALLFNRLAKKYGVDYAIVKDKETGNYKVFFKAQDADAISDLVADYTRRTLGKEKGAKESILSKLKKLKEKIASLSRKVFEKKKEQTL</sequence>
<dbReference type="RefSeq" id="WP_014073061.1">
    <property type="nucleotide sequence ID" value="NC_015975.1"/>
</dbReference>
<evidence type="ECO:0000256" key="1">
    <source>
        <dbReference type="SAM" id="Coils"/>
    </source>
</evidence>
<proteinExistence type="predicted"/>
<evidence type="ECO:0000313" key="3">
    <source>
        <dbReference type="Proteomes" id="UP000001279"/>
    </source>
</evidence>
<keyword evidence="1" id="KW-0175">Coiled coil</keyword>